<organism evidence="7 8">
    <name type="scientific">Gnathostoma spinigerum</name>
    <dbReference type="NCBI Taxonomy" id="75299"/>
    <lineage>
        <taxon>Eukaryota</taxon>
        <taxon>Metazoa</taxon>
        <taxon>Ecdysozoa</taxon>
        <taxon>Nematoda</taxon>
        <taxon>Chromadorea</taxon>
        <taxon>Rhabditida</taxon>
        <taxon>Spirurina</taxon>
        <taxon>Gnathostomatomorpha</taxon>
        <taxon>Gnathostomatoidea</taxon>
        <taxon>Gnathostomatidae</taxon>
        <taxon>Gnathostoma</taxon>
    </lineage>
</organism>
<dbReference type="PROSITE" id="PS00650">
    <property type="entry name" value="G_PROTEIN_RECEP_F2_2"/>
    <property type="match status" value="1"/>
</dbReference>
<feature type="transmembrane region" description="Helical" evidence="5">
    <location>
        <begin position="135"/>
        <end position="155"/>
    </location>
</feature>
<feature type="transmembrane region" description="Helical" evidence="5">
    <location>
        <begin position="59"/>
        <end position="88"/>
    </location>
</feature>
<dbReference type="InterPro" id="IPR000832">
    <property type="entry name" value="GPCR_2_secretin-like"/>
</dbReference>
<dbReference type="GO" id="GO:0016020">
    <property type="term" value="C:membrane"/>
    <property type="evidence" value="ECO:0007669"/>
    <property type="project" value="UniProtKB-SubCell"/>
</dbReference>
<reference evidence="7 8" key="1">
    <citation type="submission" date="2024-08" db="EMBL/GenBank/DDBJ databases">
        <title>Gnathostoma spinigerum genome.</title>
        <authorList>
            <person name="Gonzalez-Bertolin B."/>
            <person name="Monzon S."/>
            <person name="Zaballos A."/>
            <person name="Jimenez P."/>
            <person name="Dekumyoy P."/>
            <person name="Varona S."/>
            <person name="Cuesta I."/>
            <person name="Sumanam S."/>
            <person name="Adisakwattana P."/>
            <person name="Gasser R.B."/>
            <person name="Hernandez-Gonzalez A."/>
            <person name="Young N.D."/>
            <person name="Perteguer M.J."/>
        </authorList>
    </citation>
    <scope>NUCLEOTIDE SEQUENCE [LARGE SCALE GENOMIC DNA]</scope>
    <source>
        <strain evidence="7">AL3</strain>
        <tissue evidence="7">Liver</tissue>
    </source>
</reference>
<dbReference type="InterPro" id="IPR017983">
    <property type="entry name" value="GPCR_2_secretin-like_CS"/>
</dbReference>
<sequence length="205" mass="23720">MLAEGVYLYRLLLCAFSQPEALKPYFIACWGFPAVITVLYSICRLVFDNEMCWVSPSRFLWIESLLIGPCLLALIGNLFLMLIILFILIKKLRFNPHLEPVQYRKAVRAVFMLMPVFGLHFLFTIYRIPSYLHQIFNLVLDGLQGFVVSIIVCYTNGRVHECLKKTTEKRADGKLLVRANEQSRNMFLRRSTKEYAQKADSLIGT</sequence>
<evidence type="ECO:0000256" key="1">
    <source>
        <dbReference type="ARBA" id="ARBA00004141"/>
    </source>
</evidence>
<comment type="subcellular location">
    <subcellularLocation>
        <location evidence="1">Membrane</location>
        <topology evidence="1">Multi-pass membrane protein</topology>
    </subcellularLocation>
</comment>
<dbReference type="Proteomes" id="UP001608902">
    <property type="component" value="Unassembled WGS sequence"/>
</dbReference>
<feature type="transmembrane region" description="Helical" evidence="5">
    <location>
        <begin position="109"/>
        <end position="129"/>
    </location>
</feature>
<feature type="domain" description="G-protein coupled receptors family 2 profile 2" evidence="6">
    <location>
        <begin position="1"/>
        <end position="156"/>
    </location>
</feature>
<keyword evidence="8" id="KW-1185">Reference proteome</keyword>
<dbReference type="AlphaFoldDB" id="A0ABD6EWG2"/>
<evidence type="ECO:0000313" key="7">
    <source>
        <dbReference type="EMBL" id="MFH4980595.1"/>
    </source>
</evidence>
<dbReference type="Gene3D" id="1.20.1070.10">
    <property type="entry name" value="Rhodopsin 7-helix transmembrane proteins"/>
    <property type="match status" value="1"/>
</dbReference>
<comment type="caution">
    <text evidence="7">The sequence shown here is derived from an EMBL/GenBank/DDBJ whole genome shotgun (WGS) entry which is preliminary data.</text>
</comment>
<evidence type="ECO:0000256" key="4">
    <source>
        <dbReference type="ARBA" id="ARBA00023136"/>
    </source>
</evidence>
<evidence type="ECO:0000256" key="5">
    <source>
        <dbReference type="SAM" id="Phobius"/>
    </source>
</evidence>
<dbReference type="PANTHER" id="PTHR45620:SF42">
    <property type="entry name" value="G-PROTEIN COUPLED RECEPTOR SEB-2"/>
    <property type="match status" value="1"/>
</dbReference>
<dbReference type="EMBL" id="JBGFUD010005779">
    <property type="protein sequence ID" value="MFH4980595.1"/>
    <property type="molecule type" value="Genomic_DNA"/>
</dbReference>
<keyword evidence="2 5" id="KW-0812">Transmembrane</keyword>
<keyword evidence="3 5" id="KW-1133">Transmembrane helix</keyword>
<dbReference type="InterPro" id="IPR050332">
    <property type="entry name" value="GPCR_2"/>
</dbReference>
<dbReference type="PRINTS" id="PR00249">
    <property type="entry name" value="GPCRSECRETIN"/>
</dbReference>
<dbReference type="Pfam" id="PF00002">
    <property type="entry name" value="7tm_2"/>
    <property type="match status" value="1"/>
</dbReference>
<keyword evidence="4 5" id="KW-0472">Membrane</keyword>
<dbReference type="SUPFAM" id="SSF81321">
    <property type="entry name" value="Family A G protein-coupled receptor-like"/>
    <property type="match status" value="1"/>
</dbReference>
<evidence type="ECO:0000256" key="2">
    <source>
        <dbReference type="ARBA" id="ARBA00022692"/>
    </source>
</evidence>
<protein>
    <recommendedName>
        <fullName evidence="6">G-protein coupled receptors family 2 profile 2 domain-containing protein</fullName>
    </recommendedName>
</protein>
<gene>
    <name evidence="7" type="ORF">AB6A40_007304</name>
</gene>
<accession>A0ABD6EWG2</accession>
<feature type="transmembrane region" description="Helical" evidence="5">
    <location>
        <begin position="25"/>
        <end position="47"/>
    </location>
</feature>
<dbReference type="PROSITE" id="PS50261">
    <property type="entry name" value="G_PROTEIN_RECEP_F2_4"/>
    <property type="match status" value="1"/>
</dbReference>
<evidence type="ECO:0000256" key="3">
    <source>
        <dbReference type="ARBA" id="ARBA00022989"/>
    </source>
</evidence>
<name>A0ABD6EWG2_9BILA</name>
<evidence type="ECO:0000259" key="6">
    <source>
        <dbReference type="PROSITE" id="PS50261"/>
    </source>
</evidence>
<evidence type="ECO:0000313" key="8">
    <source>
        <dbReference type="Proteomes" id="UP001608902"/>
    </source>
</evidence>
<dbReference type="InterPro" id="IPR017981">
    <property type="entry name" value="GPCR_2-like_7TM"/>
</dbReference>
<proteinExistence type="predicted"/>
<dbReference type="PANTHER" id="PTHR45620">
    <property type="entry name" value="PDF RECEPTOR-LIKE PROTEIN-RELATED"/>
    <property type="match status" value="1"/>
</dbReference>